<accession>A0ABW3Y3T9</accession>
<dbReference type="InterPro" id="IPR005123">
    <property type="entry name" value="Oxoglu/Fe-dep_dioxygenase_dom"/>
</dbReference>
<keyword evidence="3" id="KW-1185">Reference proteome</keyword>
<dbReference type="SUPFAM" id="SSF51197">
    <property type="entry name" value="Clavaminate synthase-like"/>
    <property type="match status" value="1"/>
</dbReference>
<keyword evidence="2" id="KW-0560">Oxidoreductase</keyword>
<dbReference type="RefSeq" id="WP_377178944.1">
    <property type="nucleotide sequence ID" value="NZ_JBHTMY010000003.1"/>
</dbReference>
<dbReference type="InterPro" id="IPR027450">
    <property type="entry name" value="AlkB-like"/>
</dbReference>
<feature type="domain" description="Fe2OG dioxygenase" evidence="1">
    <location>
        <begin position="101"/>
        <end position="198"/>
    </location>
</feature>
<dbReference type="Pfam" id="PF13532">
    <property type="entry name" value="2OG-FeII_Oxy_2"/>
    <property type="match status" value="1"/>
</dbReference>
<organism evidence="2 3">
    <name type="scientific">Namhaeicola litoreus</name>
    <dbReference type="NCBI Taxonomy" id="1052145"/>
    <lineage>
        <taxon>Bacteria</taxon>
        <taxon>Pseudomonadati</taxon>
        <taxon>Bacteroidota</taxon>
        <taxon>Flavobacteriia</taxon>
        <taxon>Flavobacteriales</taxon>
        <taxon>Flavobacteriaceae</taxon>
        <taxon>Namhaeicola</taxon>
    </lineage>
</organism>
<dbReference type="GO" id="GO:0051213">
    <property type="term" value="F:dioxygenase activity"/>
    <property type="evidence" value="ECO:0007669"/>
    <property type="project" value="UniProtKB-KW"/>
</dbReference>
<dbReference type="PANTHER" id="PTHR31212:SF4">
    <property type="entry name" value="ALPHA-KETOGLUTARATE-DEPENDENT DIOXYGENASE ALKB HOMOLOG 3"/>
    <property type="match status" value="1"/>
</dbReference>
<keyword evidence="2" id="KW-0223">Dioxygenase</keyword>
<reference evidence="3" key="1">
    <citation type="journal article" date="2019" name="Int. J. Syst. Evol. Microbiol.">
        <title>The Global Catalogue of Microorganisms (GCM) 10K type strain sequencing project: providing services to taxonomists for standard genome sequencing and annotation.</title>
        <authorList>
            <consortium name="The Broad Institute Genomics Platform"/>
            <consortium name="The Broad Institute Genome Sequencing Center for Infectious Disease"/>
            <person name="Wu L."/>
            <person name="Ma J."/>
        </authorList>
    </citation>
    <scope>NUCLEOTIDE SEQUENCE [LARGE SCALE GENOMIC DNA]</scope>
    <source>
        <strain evidence="3">CCUG 61485</strain>
    </source>
</reference>
<comment type="caution">
    <text evidence="2">The sequence shown here is derived from an EMBL/GenBank/DDBJ whole genome shotgun (WGS) entry which is preliminary data.</text>
</comment>
<dbReference type="Proteomes" id="UP001597201">
    <property type="component" value="Unassembled WGS sequence"/>
</dbReference>
<proteinExistence type="predicted"/>
<dbReference type="EMBL" id="JBHTMY010000003">
    <property type="protein sequence ID" value="MFD1316130.1"/>
    <property type="molecule type" value="Genomic_DNA"/>
</dbReference>
<dbReference type="InterPro" id="IPR032854">
    <property type="entry name" value="ALKBH3"/>
</dbReference>
<dbReference type="PANTHER" id="PTHR31212">
    <property type="entry name" value="ALPHA-KETOGLUTARATE-DEPENDENT DIOXYGENASE ALKB HOMOLOG 3"/>
    <property type="match status" value="1"/>
</dbReference>
<name>A0ABW3Y3T9_9FLAO</name>
<dbReference type="InterPro" id="IPR037151">
    <property type="entry name" value="AlkB-like_sf"/>
</dbReference>
<dbReference type="PROSITE" id="PS51471">
    <property type="entry name" value="FE2OG_OXY"/>
    <property type="match status" value="1"/>
</dbReference>
<dbReference type="Gene3D" id="2.60.120.590">
    <property type="entry name" value="Alpha-ketoglutarate-dependent dioxygenase AlkB-like"/>
    <property type="match status" value="1"/>
</dbReference>
<evidence type="ECO:0000259" key="1">
    <source>
        <dbReference type="PROSITE" id="PS51471"/>
    </source>
</evidence>
<protein>
    <submittedName>
        <fullName evidence="2">Alpha-ketoglutarate-dependent dioxygenase AlkB family protein</fullName>
    </submittedName>
</protein>
<evidence type="ECO:0000313" key="2">
    <source>
        <dbReference type="EMBL" id="MFD1316130.1"/>
    </source>
</evidence>
<sequence>MCINNDLLKNLLPYEGEVFDHGIIFPKEVSQHYFTELLDTLPWESDELIMFGKRIITKRKTAWIGNKGLKYTYAQQTKIPTPWTNSLLEIKNKIELITSAKFNACLLNLYHNGQEAMAWHSDDEKELGDYPAIASLSFGSSRKFSFRHKGTKEKVSLELSDGQLLMMQGETQKYWSHMLHKSAKIKDPRINLTFRQIYGT</sequence>
<evidence type="ECO:0000313" key="3">
    <source>
        <dbReference type="Proteomes" id="UP001597201"/>
    </source>
</evidence>
<gene>
    <name evidence="2" type="ORF">ACFQ39_10910</name>
</gene>